<dbReference type="InterPro" id="IPR018289">
    <property type="entry name" value="MULE_transposase_dom"/>
</dbReference>
<dbReference type="InterPro" id="IPR013083">
    <property type="entry name" value="Znf_RING/FYVE/PHD"/>
</dbReference>
<accession>A0AAE1H977</accession>
<dbReference type="PROSITE" id="PS50089">
    <property type="entry name" value="ZF_RING_2"/>
    <property type="match status" value="1"/>
</dbReference>
<proteinExistence type="predicted"/>
<protein>
    <submittedName>
        <fullName evidence="7">RING finger protein C4G3.12c</fullName>
    </submittedName>
</protein>
<dbReference type="SUPFAM" id="SSF57850">
    <property type="entry name" value="RING/U-box"/>
    <property type="match status" value="1"/>
</dbReference>
<evidence type="ECO:0000256" key="2">
    <source>
        <dbReference type="ARBA" id="ARBA00022771"/>
    </source>
</evidence>
<dbReference type="AlphaFoldDB" id="A0AAE1H977"/>
<dbReference type="SMART" id="SM00744">
    <property type="entry name" value="RINGv"/>
    <property type="match status" value="1"/>
</dbReference>
<organism evidence="7 8">
    <name type="scientific">Frankliniella fusca</name>
    <dbReference type="NCBI Taxonomy" id="407009"/>
    <lineage>
        <taxon>Eukaryota</taxon>
        <taxon>Metazoa</taxon>
        <taxon>Ecdysozoa</taxon>
        <taxon>Arthropoda</taxon>
        <taxon>Hexapoda</taxon>
        <taxon>Insecta</taxon>
        <taxon>Pterygota</taxon>
        <taxon>Neoptera</taxon>
        <taxon>Paraneoptera</taxon>
        <taxon>Thysanoptera</taxon>
        <taxon>Terebrantia</taxon>
        <taxon>Thripoidea</taxon>
        <taxon>Thripidae</taxon>
        <taxon>Frankliniella</taxon>
    </lineage>
</organism>
<evidence type="ECO:0000256" key="1">
    <source>
        <dbReference type="ARBA" id="ARBA00022723"/>
    </source>
</evidence>
<dbReference type="Pfam" id="PF10551">
    <property type="entry name" value="MULE"/>
    <property type="match status" value="1"/>
</dbReference>
<dbReference type="Gene3D" id="3.30.40.10">
    <property type="entry name" value="Zinc/RING finger domain, C3HC4 (zinc finger)"/>
    <property type="match status" value="1"/>
</dbReference>
<evidence type="ECO:0000259" key="6">
    <source>
        <dbReference type="PROSITE" id="PS50089"/>
    </source>
</evidence>
<sequence>MDVQDVQVIPGRSANTSIFHVGDGYYYHVREVRPRRVRLKCRHIKKPCSGTGSMFFVSGKLKLRHLKPHVCERSPILADDIVARQELIQEAKSTITGASVRKILRDFKLRLNPDLGSRFTVARMHSALLAARSSNYPKLPRTLINLGILLGLPNMRAICKTTDGTDYIFQGVVGSQVDKTVSVVFASGRMLELLQSQPNLHMDGTFKKRPRKPRCRQIYNIVTNHGGTVVGLVRVLMRSRSQRAYVVLFEYVKSLAPGMRPNRIHCDFERAVINALRIVFPDADICVGRNANKLHLAELASNNDLIHSFIRCLCGAPLLPPALIAPTAEDLWKEVQAAGWAGELQDLFDYFRKEWVPRVSELSVFGHPERTNNCSESDNRAMANVLPQNHPSVWTLIGGFVQLEHLSRCDDNAVELGNAVQNPPRWKTVANNKRVQRLSNLLIKDEISPIRFLHEVSWVNQGALNHGMKTDRDSGSDSDINRKKPATSGSKRPPGRPKGSKNKSKLHQSCASDNSGLSCHICREGREGGAFCLTDCGHLFHKKCLDRWIATSNQKYRTLKTCPYCGGNFQSSIPFFG</sequence>
<dbReference type="GO" id="GO:0008270">
    <property type="term" value="F:zinc ion binding"/>
    <property type="evidence" value="ECO:0007669"/>
    <property type="project" value="UniProtKB-KW"/>
</dbReference>
<comment type="caution">
    <text evidence="7">The sequence shown here is derived from an EMBL/GenBank/DDBJ whole genome shotgun (WGS) entry which is preliminary data.</text>
</comment>
<evidence type="ECO:0000313" key="8">
    <source>
        <dbReference type="Proteomes" id="UP001219518"/>
    </source>
</evidence>
<dbReference type="EMBL" id="JAHWGI010000686">
    <property type="protein sequence ID" value="KAK3917159.1"/>
    <property type="molecule type" value="Genomic_DNA"/>
</dbReference>
<keyword evidence="3" id="KW-0862">Zinc</keyword>
<feature type="compositionally biased region" description="Basic residues" evidence="5">
    <location>
        <begin position="493"/>
        <end position="506"/>
    </location>
</feature>
<dbReference type="InterPro" id="IPR001841">
    <property type="entry name" value="Znf_RING"/>
</dbReference>
<evidence type="ECO:0000256" key="5">
    <source>
        <dbReference type="SAM" id="MobiDB-lite"/>
    </source>
</evidence>
<reference evidence="7" key="2">
    <citation type="journal article" date="2023" name="BMC Genomics">
        <title>Pest status, molecular evolution, and epigenetic factors derived from the genome assembly of Frankliniella fusca, a thysanopteran phytovirus vector.</title>
        <authorList>
            <person name="Catto M.A."/>
            <person name="Labadie P.E."/>
            <person name="Jacobson A.L."/>
            <person name="Kennedy G.G."/>
            <person name="Srinivasan R."/>
            <person name="Hunt B.G."/>
        </authorList>
    </citation>
    <scope>NUCLEOTIDE SEQUENCE</scope>
    <source>
        <strain evidence="7">PL_HMW_Pooled</strain>
    </source>
</reference>
<dbReference type="CDD" id="cd16448">
    <property type="entry name" value="RING-H2"/>
    <property type="match status" value="1"/>
</dbReference>
<feature type="compositionally biased region" description="Basic and acidic residues" evidence="5">
    <location>
        <begin position="468"/>
        <end position="482"/>
    </location>
</feature>
<dbReference type="InterPro" id="IPR011016">
    <property type="entry name" value="Znf_RING-CH"/>
</dbReference>
<evidence type="ECO:0000256" key="4">
    <source>
        <dbReference type="PROSITE-ProRule" id="PRU00175"/>
    </source>
</evidence>
<evidence type="ECO:0000313" key="7">
    <source>
        <dbReference type="EMBL" id="KAK3917159.1"/>
    </source>
</evidence>
<keyword evidence="2 4" id="KW-0863">Zinc-finger</keyword>
<dbReference type="Pfam" id="PF13639">
    <property type="entry name" value="zf-RING_2"/>
    <property type="match status" value="1"/>
</dbReference>
<keyword evidence="1" id="KW-0479">Metal-binding</keyword>
<feature type="region of interest" description="Disordered" evidence="5">
    <location>
        <begin position="466"/>
        <end position="515"/>
    </location>
</feature>
<dbReference type="SMART" id="SM00184">
    <property type="entry name" value="RING"/>
    <property type="match status" value="1"/>
</dbReference>
<gene>
    <name evidence="7" type="ORF">KUF71_026077</name>
</gene>
<feature type="domain" description="RING-type" evidence="6">
    <location>
        <begin position="519"/>
        <end position="565"/>
    </location>
</feature>
<keyword evidence="8" id="KW-1185">Reference proteome</keyword>
<name>A0AAE1H977_9NEOP</name>
<dbReference type="Proteomes" id="UP001219518">
    <property type="component" value="Unassembled WGS sequence"/>
</dbReference>
<reference evidence="7" key="1">
    <citation type="submission" date="2021-07" db="EMBL/GenBank/DDBJ databases">
        <authorList>
            <person name="Catto M.A."/>
            <person name="Jacobson A."/>
            <person name="Kennedy G."/>
            <person name="Labadie P."/>
            <person name="Hunt B.G."/>
            <person name="Srinivasan R."/>
        </authorList>
    </citation>
    <scope>NUCLEOTIDE SEQUENCE</scope>
    <source>
        <strain evidence="7">PL_HMW_Pooled</strain>
        <tissue evidence="7">Head</tissue>
    </source>
</reference>
<evidence type="ECO:0000256" key="3">
    <source>
        <dbReference type="ARBA" id="ARBA00022833"/>
    </source>
</evidence>